<sequence>MESHIDRYEFIELRVYDIHGYTKGRLLTRSAFSKILDAGAGINGGVCYRGINAQVTRHRMFGKDVGFKNIRLKPLLETLRPCMKIVQGDHRIGSVLCELRFEDGTLDTGSPREATLALLEQLHSEFGLKIKSSFEAEFGVRDPRTNEPFVNNIKWGSLAIMQLSQPLMLGMVKSVDEIGVKIDTLIPELGEGQFEVTFDVAEGIKRSDIAPGSPHVAQKESDIALGSPHVAQKESDIAPGSPHVAQKESDIALGSPHVAQKESDIALGSPHVAQKESEIALGRPRVAQKESAIQLLLFSDRNALKAFFYLMKKYHMKHIYHPAIPDFFSDSIFYLSFEITPACTFL</sequence>
<evidence type="ECO:0000256" key="3">
    <source>
        <dbReference type="ARBA" id="ARBA00038790"/>
    </source>
</evidence>
<dbReference type="InterPro" id="IPR008146">
    <property type="entry name" value="Gln_synth_cat_dom"/>
</dbReference>
<protein>
    <recommendedName>
        <fullName evidence="4">Lengsin</fullName>
    </recommendedName>
    <alternativeName>
        <fullName evidence="5">Glutamate-ammonia ligase domain-containing protein 1</fullName>
    </alternativeName>
</protein>
<reference evidence="8 9" key="1">
    <citation type="journal article" date="2021" name="Elife">
        <title>Chloroplast acquisition without the gene transfer in kleptoplastic sea slugs, Plakobranchus ocellatus.</title>
        <authorList>
            <person name="Maeda T."/>
            <person name="Takahashi S."/>
            <person name="Yoshida T."/>
            <person name="Shimamura S."/>
            <person name="Takaki Y."/>
            <person name="Nagai Y."/>
            <person name="Toyoda A."/>
            <person name="Suzuki Y."/>
            <person name="Arimoto A."/>
            <person name="Ishii H."/>
            <person name="Satoh N."/>
            <person name="Nishiyama T."/>
            <person name="Hasebe M."/>
            <person name="Maruyama T."/>
            <person name="Minagawa J."/>
            <person name="Obokata J."/>
            <person name="Shigenobu S."/>
        </authorList>
    </citation>
    <scope>NUCLEOTIDE SEQUENCE [LARGE SCALE GENOMIC DNA]</scope>
</reference>
<name>A0AAV3YV74_9GAST</name>
<comment type="function">
    <text evidence="2">May act as a component of the cytoskeleton or as a chaperone for the reorganization of intermediate filament proteins during terminal differentiation in the lens. Does not seem to have enzymatic activity.</text>
</comment>
<comment type="caution">
    <text evidence="8">The sequence shown here is derived from an EMBL/GenBank/DDBJ whole genome shotgun (WGS) entry which is preliminary data.</text>
</comment>
<proteinExistence type="inferred from homology"/>
<accession>A0AAV3YV74</accession>
<dbReference type="PANTHER" id="PTHR43407:SF1">
    <property type="entry name" value="LENGSIN"/>
    <property type="match status" value="1"/>
</dbReference>
<evidence type="ECO:0000256" key="2">
    <source>
        <dbReference type="ARBA" id="ARBA00037583"/>
    </source>
</evidence>
<evidence type="ECO:0000313" key="9">
    <source>
        <dbReference type="Proteomes" id="UP000735302"/>
    </source>
</evidence>
<evidence type="ECO:0000256" key="5">
    <source>
        <dbReference type="ARBA" id="ARBA00042675"/>
    </source>
</evidence>
<dbReference type="Proteomes" id="UP000735302">
    <property type="component" value="Unassembled WGS sequence"/>
</dbReference>
<dbReference type="PANTHER" id="PTHR43407">
    <property type="entry name" value="GLUTAMINE SYNTHETASE"/>
    <property type="match status" value="1"/>
</dbReference>
<evidence type="ECO:0000313" key="8">
    <source>
        <dbReference type="EMBL" id="GFN85938.1"/>
    </source>
</evidence>
<dbReference type="AlphaFoldDB" id="A0AAV3YV74"/>
<dbReference type="Gene3D" id="2.150.10.10">
    <property type="entry name" value="Serralysin-like metalloprotease, C-terminal"/>
    <property type="match status" value="1"/>
</dbReference>
<organism evidence="8 9">
    <name type="scientific">Plakobranchus ocellatus</name>
    <dbReference type="NCBI Taxonomy" id="259542"/>
    <lineage>
        <taxon>Eukaryota</taxon>
        <taxon>Metazoa</taxon>
        <taxon>Spiralia</taxon>
        <taxon>Lophotrochozoa</taxon>
        <taxon>Mollusca</taxon>
        <taxon>Gastropoda</taxon>
        <taxon>Heterobranchia</taxon>
        <taxon>Euthyneura</taxon>
        <taxon>Panpulmonata</taxon>
        <taxon>Sacoglossa</taxon>
        <taxon>Placobranchoidea</taxon>
        <taxon>Plakobranchidae</taxon>
        <taxon>Plakobranchus</taxon>
    </lineage>
</organism>
<dbReference type="SUPFAM" id="SSF55931">
    <property type="entry name" value="Glutamine synthetase/guanido kinase"/>
    <property type="match status" value="1"/>
</dbReference>
<evidence type="ECO:0000256" key="1">
    <source>
        <dbReference type="ARBA" id="ARBA00009897"/>
    </source>
</evidence>
<evidence type="ECO:0000256" key="6">
    <source>
        <dbReference type="RuleBase" id="RU000384"/>
    </source>
</evidence>
<dbReference type="GO" id="GO:0004356">
    <property type="term" value="F:glutamine synthetase activity"/>
    <property type="evidence" value="ECO:0007669"/>
    <property type="project" value="InterPro"/>
</dbReference>
<dbReference type="SUPFAM" id="SSF101967">
    <property type="entry name" value="Adhesin YadA, collagen-binding domain"/>
    <property type="match status" value="1"/>
</dbReference>
<dbReference type="GO" id="GO:0016020">
    <property type="term" value="C:membrane"/>
    <property type="evidence" value="ECO:0007669"/>
    <property type="project" value="TreeGrafter"/>
</dbReference>
<dbReference type="GO" id="GO:0005737">
    <property type="term" value="C:cytoplasm"/>
    <property type="evidence" value="ECO:0007669"/>
    <property type="project" value="TreeGrafter"/>
</dbReference>
<comment type="similarity">
    <text evidence="1 6">Belongs to the glutamine synthetase family.</text>
</comment>
<evidence type="ECO:0000256" key="4">
    <source>
        <dbReference type="ARBA" id="ARBA00039404"/>
    </source>
</evidence>
<dbReference type="InterPro" id="IPR011049">
    <property type="entry name" value="Serralysin-like_metalloprot_C"/>
</dbReference>
<dbReference type="EMBL" id="BLXT01001485">
    <property type="protein sequence ID" value="GFN85938.1"/>
    <property type="molecule type" value="Genomic_DNA"/>
</dbReference>
<dbReference type="Pfam" id="PF00120">
    <property type="entry name" value="Gln-synt_C"/>
    <property type="match status" value="1"/>
</dbReference>
<evidence type="ECO:0000259" key="7">
    <source>
        <dbReference type="Pfam" id="PF00120"/>
    </source>
</evidence>
<gene>
    <name evidence="8" type="ORF">PoB_001244400</name>
</gene>
<keyword evidence="9" id="KW-1185">Reference proteome</keyword>
<feature type="domain" description="GS catalytic" evidence="7">
    <location>
        <begin position="110"/>
        <end position="208"/>
    </location>
</feature>
<comment type="subunit">
    <text evidence="3">Dodecamer. Interacts with BFSP2 and VIM.</text>
</comment>
<dbReference type="InterPro" id="IPR014746">
    <property type="entry name" value="Gln_synth/guanido_kin_cat_dom"/>
</dbReference>